<gene>
    <name evidence="1" type="ORF">AFUS01_LOCUS15612</name>
</gene>
<reference evidence="1" key="1">
    <citation type="submission" date="2021-06" db="EMBL/GenBank/DDBJ databases">
        <authorList>
            <person name="Hodson N. C."/>
            <person name="Mongue J. A."/>
            <person name="Jaron S. K."/>
        </authorList>
    </citation>
    <scope>NUCLEOTIDE SEQUENCE</scope>
</reference>
<name>A0A8J2K2U5_9HEXA</name>
<feature type="non-terminal residue" evidence="1">
    <location>
        <position position="1"/>
    </location>
</feature>
<evidence type="ECO:0008006" key="3">
    <source>
        <dbReference type="Google" id="ProtNLM"/>
    </source>
</evidence>
<keyword evidence="2" id="KW-1185">Reference proteome</keyword>
<dbReference type="PANTHER" id="PTHR46585">
    <property type="entry name" value="INTEGRASE CORE DOMAIN CONTAINING PROTEIN"/>
    <property type="match status" value="1"/>
</dbReference>
<proteinExistence type="predicted"/>
<protein>
    <recommendedName>
        <fullName evidence="3">Integrase catalytic domain-containing protein</fullName>
    </recommendedName>
</protein>
<dbReference type="AlphaFoldDB" id="A0A8J2K2U5"/>
<evidence type="ECO:0000313" key="1">
    <source>
        <dbReference type="EMBL" id="CAG7726721.1"/>
    </source>
</evidence>
<accession>A0A8J2K2U5</accession>
<dbReference type="EMBL" id="CAJVCH010139062">
    <property type="protein sequence ID" value="CAG7726721.1"/>
    <property type="molecule type" value="Genomic_DNA"/>
</dbReference>
<dbReference type="OrthoDB" id="6343797at2759"/>
<dbReference type="PANTHER" id="PTHR46585:SF1">
    <property type="entry name" value="CHROMO DOMAIN-CONTAINING PROTEIN"/>
    <property type="match status" value="1"/>
</dbReference>
<dbReference type="Proteomes" id="UP000708208">
    <property type="component" value="Unassembled WGS sequence"/>
</dbReference>
<organism evidence="1 2">
    <name type="scientific">Allacma fusca</name>
    <dbReference type="NCBI Taxonomy" id="39272"/>
    <lineage>
        <taxon>Eukaryota</taxon>
        <taxon>Metazoa</taxon>
        <taxon>Ecdysozoa</taxon>
        <taxon>Arthropoda</taxon>
        <taxon>Hexapoda</taxon>
        <taxon>Collembola</taxon>
        <taxon>Symphypleona</taxon>
        <taxon>Sminthuridae</taxon>
        <taxon>Allacma</taxon>
    </lineage>
</organism>
<sequence>MTRAFKSILKEASPVKPDYLWTDEGTEFRSRTFQTILDENEIVWYATSSPIKSSPVERFIRTLFTRIQRKYIQETALPRKPPALQLGDLVRIGKHKIRFEKGYSENFSRE</sequence>
<evidence type="ECO:0000313" key="2">
    <source>
        <dbReference type="Proteomes" id="UP000708208"/>
    </source>
</evidence>
<comment type="caution">
    <text evidence="1">The sequence shown here is derived from an EMBL/GenBank/DDBJ whole genome shotgun (WGS) entry which is preliminary data.</text>
</comment>